<accession>Q69T77</accession>
<dbReference type="AlphaFoldDB" id="Q69T77"/>
<organism evidence="2 3">
    <name type="scientific">Oryza sativa subsp. japonica</name>
    <name type="common">Rice</name>
    <dbReference type="NCBI Taxonomy" id="39947"/>
    <lineage>
        <taxon>Eukaryota</taxon>
        <taxon>Viridiplantae</taxon>
        <taxon>Streptophyta</taxon>
        <taxon>Embryophyta</taxon>
        <taxon>Tracheophyta</taxon>
        <taxon>Spermatophyta</taxon>
        <taxon>Magnoliopsida</taxon>
        <taxon>Liliopsida</taxon>
        <taxon>Poales</taxon>
        <taxon>Poaceae</taxon>
        <taxon>BOP clade</taxon>
        <taxon>Oryzoideae</taxon>
        <taxon>Oryzeae</taxon>
        <taxon>Oryzinae</taxon>
        <taxon>Oryza</taxon>
        <taxon>Oryza sativa</taxon>
    </lineage>
</organism>
<reference evidence="3" key="2">
    <citation type="journal article" date="2008" name="Nucleic Acids Res.">
        <title>The rice annotation project database (RAP-DB): 2008 update.</title>
        <authorList>
            <consortium name="The rice annotation project (RAP)"/>
        </authorList>
    </citation>
    <scope>GENOME REANNOTATION</scope>
    <source>
        <strain evidence="3">cv. Nipponbare</strain>
    </source>
</reference>
<reference evidence="3" key="1">
    <citation type="journal article" date="2005" name="Nature">
        <title>The map-based sequence of the rice genome.</title>
        <authorList>
            <consortium name="International rice genome sequencing project (IRGSP)"/>
            <person name="Matsumoto T."/>
            <person name="Wu J."/>
            <person name="Kanamori H."/>
            <person name="Katayose Y."/>
            <person name="Fujisawa M."/>
            <person name="Namiki N."/>
            <person name="Mizuno H."/>
            <person name="Yamamoto K."/>
            <person name="Antonio B.A."/>
            <person name="Baba T."/>
            <person name="Sakata K."/>
            <person name="Nagamura Y."/>
            <person name="Aoki H."/>
            <person name="Arikawa K."/>
            <person name="Arita K."/>
            <person name="Bito T."/>
            <person name="Chiden Y."/>
            <person name="Fujitsuka N."/>
            <person name="Fukunaka R."/>
            <person name="Hamada M."/>
            <person name="Harada C."/>
            <person name="Hayashi A."/>
            <person name="Hijishita S."/>
            <person name="Honda M."/>
            <person name="Hosokawa S."/>
            <person name="Ichikawa Y."/>
            <person name="Idonuma A."/>
            <person name="Iijima M."/>
            <person name="Ikeda M."/>
            <person name="Ikeno M."/>
            <person name="Ito K."/>
            <person name="Ito S."/>
            <person name="Ito T."/>
            <person name="Ito Y."/>
            <person name="Ito Y."/>
            <person name="Iwabuchi A."/>
            <person name="Kamiya K."/>
            <person name="Karasawa W."/>
            <person name="Kurita K."/>
            <person name="Katagiri S."/>
            <person name="Kikuta A."/>
            <person name="Kobayashi H."/>
            <person name="Kobayashi N."/>
            <person name="Machita K."/>
            <person name="Maehara T."/>
            <person name="Masukawa M."/>
            <person name="Mizubayashi T."/>
            <person name="Mukai Y."/>
            <person name="Nagasaki H."/>
            <person name="Nagata Y."/>
            <person name="Naito S."/>
            <person name="Nakashima M."/>
            <person name="Nakama Y."/>
            <person name="Nakamichi Y."/>
            <person name="Nakamura M."/>
            <person name="Meguro A."/>
            <person name="Negishi M."/>
            <person name="Ohta I."/>
            <person name="Ohta T."/>
            <person name="Okamoto M."/>
            <person name="Ono N."/>
            <person name="Saji S."/>
            <person name="Sakaguchi M."/>
            <person name="Sakai K."/>
            <person name="Shibata M."/>
            <person name="Shimokawa T."/>
            <person name="Song J."/>
            <person name="Takazaki Y."/>
            <person name="Terasawa K."/>
            <person name="Tsugane M."/>
            <person name="Tsuji K."/>
            <person name="Ueda S."/>
            <person name="Waki K."/>
            <person name="Yamagata H."/>
            <person name="Yamamoto M."/>
            <person name="Yamamoto S."/>
            <person name="Yamane H."/>
            <person name="Yoshiki S."/>
            <person name="Yoshihara R."/>
            <person name="Yukawa K."/>
            <person name="Zhong H."/>
            <person name="Yano M."/>
            <person name="Yuan Q."/>
            <person name="Ouyang S."/>
            <person name="Liu J."/>
            <person name="Jones K.M."/>
            <person name="Gansberger K."/>
            <person name="Moffat K."/>
            <person name="Hill J."/>
            <person name="Bera J."/>
            <person name="Fadrosh D."/>
            <person name="Jin S."/>
            <person name="Johri S."/>
            <person name="Kim M."/>
            <person name="Overton L."/>
            <person name="Reardon M."/>
            <person name="Tsitrin T."/>
            <person name="Vuong H."/>
            <person name="Weaver B."/>
            <person name="Ciecko A."/>
            <person name="Tallon L."/>
            <person name="Jackson J."/>
            <person name="Pai G."/>
            <person name="Aken S.V."/>
            <person name="Utterback T."/>
            <person name="Reidmuller S."/>
            <person name="Feldblyum T."/>
            <person name="Hsiao J."/>
            <person name="Zismann V."/>
            <person name="Iobst S."/>
            <person name="de Vazeille A.R."/>
            <person name="Buell C.R."/>
            <person name="Ying K."/>
            <person name="Li Y."/>
            <person name="Lu T."/>
            <person name="Huang Y."/>
            <person name="Zhao Q."/>
            <person name="Feng Q."/>
            <person name="Zhang L."/>
            <person name="Zhu J."/>
            <person name="Weng Q."/>
            <person name="Mu J."/>
            <person name="Lu Y."/>
            <person name="Fan D."/>
            <person name="Liu Y."/>
            <person name="Guan J."/>
            <person name="Zhang Y."/>
            <person name="Yu S."/>
            <person name="Liu X."/>
            <person name="Zhang Y."/>
            <person name="Hong G."/>
            <person name="Han B."/>
            <person name="Choisne N."/>
            <person name="Demange N."/>
            <person name="Orjeda G."/>
            <person name="Samain S."/>
            <person name="Cattolico L."/>
            <person name="Pelletier E."/>
            <person name="Couloux A."/>
            <person name="Segurens B."/>
            <person name="Wincker P."/>
            <person name="D'Hont A."/>
            <person name="Scarpelli C."/>
            <person name="Weissenbach J."/>
            <person name="Salanoubat M."/>
            <person name="Quetier F."/>
            <person name="Yu Y."/>
            <person name="Kim H.R."/>
            <person name="Rambo T."/>
            <person name="Currie J."/>
            <person name="Collura K."/>
            <person name="Luo M."/>
            <person name="Yang T."/>
            <person name="Ammiraju J.S.S."/>
            <person name="Engler F."/>
            <person name="Soderlund C."/>
            <person name="Wing R.A."/>
            <person name="Palmer L.E."/>
            <person name="de la Bastide M."/>
            <person name="Spiegel L."/>
            <person name="Nascimento L."/>
            <person name="Zutavern T."/>
            <person name="O'Shaughnessy A."/>
            <person name="Dike S."/>
            <person name="Dedhia N."/>
            <person name="Preston R."/>
            <person name="Balija V."/>
            <person name="McCombie W.R."/>
            <person name="Chow T."/>
            <person name="Chen H."/>
            <person name="Chung M."/>
            <person name="Chen C."/>
            <person name="Shaw J."/>
            <person name="Wu H."/>
            <person name="Hsiao K."/>
            <person name="Chao Y."/>
            <person name="Chu M."/>
            <person name="Cheng C."/>
            <person name="Hour A."/>
            <person name="Lee P."/>
            <person name="Lin S."/>
            <person name="Lin Y."/>
            <person name="Liou J."/>
            <person name="Liu S."/>
            <person name="Hsing Y."/>
            <person name="Raghuvanshi S."/>
            <person name="Mohanty A."/>
            <person name="Bharti A.K."/>
            <person name="Gaur A."/>
            <person name="Gupta V."/>
            <person name="Kumar D."/>
            <person name="Ravi V."/>
            <person name="Vij S."/>
            <person name="Kapur A."/>
            <person name="Khurana P."/>
            <person name="Khurana P."/>
            <person name="Khurana J.P."/>
            <person name="Tyagi A.K."/>
            <person name="Gaikwad K."/>
            <person name="Singh A."/>
            <person name="Dalal V."/>
            <person name="Srivastava S."/>
            <person name="Dixit A."/>
            <person name="Pal A.K."/>
            <person name="Ghazi I.A."/>
            <person name="Yadav M."/>
            <person name="Pandit A."/>
            <person name="Bhargava A."/>
            <person name="Sureshbabu K."/>
            <person name="Batra K."/>
            <person name="Sharma T.R."/>
            <person name="Mohapatra T."/>
            <person name="Singh N.K."/>
            <person name="Messing J."/>
            <person name="Nelson A.B."/>
            <person name="Fuks G."/>
            <person name="Kavchok S."/>
            <person name="Keizer G."/>
            <person name="Linton E."/>
            <person name="Llaca V."/>
            <person name="Song R."/>
            <person name="Tanyolac B."/>
            <person name="Young S."/>
            <person name="Ho-Il K."/>
            <person name="Hahn J.H."/>
            <person name="Sangsakoo G."/>
            <person name="Vanavichit A."/>
            <person name="de Mattos Luiz.A.T."/>
            <person name="Zimmer P.D."/>
            <person name="Malone G."/>
            <person name="Dellagostin O."/>
            <person name="de Oliveira A.C."/>
            <person name="Bevan M."/>
            <person name="Bancroft I."/>
            <person name="Minx P."/>
            <person name="Cordum H."/>
            <person name="Wilson R."/>
            <person name="Cheng Z."/>
            <person name="Jin W."/>
            <person name="Jiang J."/>
            <person name="Leong S.A."/>
            <person name="Iwama H."/>
            <person name="Gojobori T."/>
            <person name="Itoh T."/>
            <person name="Niimura Y."/>
            <person name="Fujii Y."/>
            <person name="Habara T."/>
            <person name="Sakai H."/>
            <person name="Sato Y."/>
            <person name="Wilson G."/>
            <person name="Kumar K."/>
            <person name="McCouch S."/>
            <person name="Juretic N."/>
            <person name="Hoen D."/>
            <person name="Wright S."/>
            <person name="Bruskiewich R."/>
            <person name="Bureau T."/>
            <person name="Miyao A."/>
            <person name="Hirochika H."/>
            <person name="Nishikawa T."/>
            <person name="Kadowaki K."/>
            <person name="Sugiura M."/>
            <person name="Burr B."/>
            <person name="Sasaki T."/>
        </authorList>
    </citation>
    <scope>NUCLEOTIDE SEQUENCE [LARGE SCALE GENOMIC DNA]</scope>
    <source>
        <strain evidence="3">cv. Nipponbare</strain>
    </source>
</reference>
<feature type="compositionally biased region" description="Basic residues" evidence="1">
    <location>
        <begin position="29"/>
        <end position="41"/>
    </location>
</feature>
<evidence type="ECO:0000313" key="2">
    <source>
        <dbReference type="EMBL" id="BAD33247.1"/>
    </source>
</evidence>
<dbReference type="Proteomes" id="UP000000763">
    <property type="component" value="Chromosome 6"/>
</dbReference>
<protein>
    <submittedName>
        <fullName evidence="2">Uncharacterized protein</fullName>
    </submittedName>
</protein>
<feature type="region of interest" description="Disordered" evidence="1">
    <location>
        <begin position="1"/>
        <end position="43"/>
    </location>
</feature>
<gene>
    <name evidence="2" type="primary">P0652D10.36</name>
</gene>
<evidence type="ECO:0000256" key="1">
    <source>
        <dbReference type="SAM" id="MobiDB-lite"/>
    </source>
</evidence>
<dbReference type="EMBL" id="AP004757">
    <property type="protein sequence ID" value="BAD33247.1"/>
    <property type="molecule type" value="Genomic_DNA"/>
</dbReference>
<name>Q69T77_ORYSJ</name>
<sequence length="125" mass="13721">MWDVGVGGTEEKKVRDAGVEASMESGRRPTLRKPVHWRPPRHQPLDVVGASPILFNVRNEKNRQEELEMAGGIAASLSGSGWGCWEDLVIIDPLPFSLELMMPLSTNTDTAAPPNPMLACHHVAR</sequence>
<evidence type="ECO:0000313" key="3">
    <source>
        <dbReference type="Proteomes" id="UP000000763"/>
    </source>
</evidence>
<proteinExistence type="predicted"/>
<feature type="compositionally biased region" description="Basic and acidic residues" evidence="1">
    <location>
        <begin position="9"/>
        <end position="18"/>
    </location>
</feature>